<dbReference type="EMBL" id="BMAT01004724">
    <property type="protein sequence ID" value="GFR79161.1"/>
    <property type="molecule type" value="Genomic_DNA"/>
</dbReference>
<gene>
    <name evidence="3" type="ORF">ElyMa_002282600</name>
</gene>
<keyword evidence="1" id="KW-0812">Transmembrane</keyword>
<proteinExistence type="predicted"/>
<evidence type="ECO:0000313" key="3">
    <source>
        <dbReference type="EMBL" id="GFR79161.1"/>
    </source>
</evidence>
<dbReference type="AlphaFoldDB" id="A0AAV4G3B5"/>
<reference evidence="3 4" key="1">
    <citation type="journal article" date="2021" name="Elife">
        <title>Chloroplast acquisition without the gene transfer in kleptoplastic sea slugs, Plakobranchus ocellatus.</title>
        <authorList>
            <person name="Maeda T."/>
            <person name="Takahashi S."/>
            <person name="Yoshida T."/>
            <person name="Shimamura S."/>
            <person name="Takaki Y."/>
            <person name="Nagai Y."/>
            <person name="Toyoda A."/>
            <person name="Suzuki Y."/>
            <person name="Arimoto A."/>
            <person name="Ishii H."/>
            <person name="Satoh N."/>
            <person name="Nishiyama T."/>
            <person name="Hasebe M."/>
            <person name="Maruyama T."/>
            <person name="Minagawa J."/>
            <person name="Obokata J."/>
            <person name="Shigenobu S."/>
        </authorList>
    </citation>
    <scope>NUCLEOTIDE SEQUENCE [LARGE SCALE GENOMIC DNA]</scope>
</reference>
<keyword evidence="1" id="KW-1133">Transmembrane helix</keyword>
<feature type="signal peptide" evidence="2">
    <location>
        <begin position="1"/>
        <end position="21"/>
    </location>
</feature>
<keyword evidence="2" id="KW-0732">Signal</keyword>
<keyword evidence="1" id="KW-0472">Membrane</keyword>
<accession>A0AAV4G3B5</accession>
<feature type="transmembrane region" description="Helical" evidence="1">
    <location>
        <begin position="197"/>
        <end position="220"/>
    </location>
</feature>
<comment type="caution">
    <text evidence="3">The sequence shown here is derived from an EMBL/GenBank/DDBJ whole genome shotgun (WGS) entry which is preliminary data.</text>
</comment>
<evidence type="ECO:0000256" key="1">
    <source>
        <dbReference type="SAM" id="Phobius"/>
    </source>
</evidence>
<name>A0AAV4G3B5_9GAST</name>
<feature type="chain" id="PRO_5043943619" evidence="2">
    <location>
        <begin position="22"/>
        <end position="324"/>
    </location>
</feature>
<organism evidence="3 4">
    <name type="scientific">Elysia marginata</name>
    <dbReference type="NCBI Taxonomy" id="1093978"/>
    <lineage>
        <taxon>Eukaryota</taxon>
        <taxon>Metazoa</taxon>
        <taxon>Spiralia</taxon>
        <taxon>Lophotrochozoa</taxon>
        <taxon>Mollusca</taxon>
        <taxon>Gastropoda</taxon>
        <taxon>Heterobranchia</taxon>
        <taxon>Euthyneura</taxon>
        <taxon>Panpulmonata</taxon>
        <taxon>Sacoglossa</taxon>
        <taxon>Placobranchoidea</taxon>
        <taxon>Plakobranchidae</taxon>
        <taxon>Elysia</taxon>
    </lineage>
</organism>
<evidence type="ECO:0000313" key="4">
    <source>
        <dbReference type="Proteomes" id="UP000762676"/>
    </source>
</evidence>
<protein>
    <submittedName>
        <fullName evidence="3">Uncharacterized protein</fullName>
    </submittedName>
</protein>
<keyword evidence="4" id="KW-1185">Reference proteome</keyword>
<dbReference type="Proteomes" id="UP000762676">
    <property type="component" value="Unassembled WGS sequence"/>
</dbReference>
<evidence type="ECO:0000256" key="2">
    <source>
        <dbReference type="SAM" id="SignalP"/>
    </source>
</evidence>
<sequence length="324" mass="35670">MAACLFHIFIALPLLIFFADAGNGSFVFNTSETDKENPAFSNQILPATTTADLPNTEQRLKDVFTTAKLSIEDGQEYILIRNIFSRKSTELPKNITDSRRISPYTSESLSNTIGVFKKIQNEQFHTPEIPSDRDTVSTTSQDLSRVGIDAPNAVGDFSPSTDLPDIWKVLERNETKGLESAEGNIKTTGYDLFRAEVVGTICILLGIVILLVNIIAALLIERRRKLRNRSQSQAALMWSPPFSREACKSTLYSWGCDAIHMEKETSLPRSSCSSSLSTASGEIDLGFSGNVFDSSAKSQVHLSPALLMWFRGKGLDHASSLPEP</sequence>